<reference evidence="3 4" key="1">
    <citation type="submission" date="2022-03" db="EMBL/GenBank/DDBJ databases">
        <authorList>
            <person name="Macdonald S."/>
            <person name="Ahmed S."/>
            <person name="Newling K."/>
        </authorList>
    </citation>
    <scope>NUCLEOTIDE SEQUENCE [LARGE SCALE GENOMIC DNA]</scope>
</reference>
<dbReference type="PANTHER" id="PTHR47319">
    <property type="entry name" value="CALCIUM-BINDING PROTEIN KIC"/>
    <property type="match status" value="1"/>
</dbReference>
<dbReference type="PANTHER" id="PTHR47319:SF4">
    <property type="entry name" value="CALCIUM-BINDING PROTEIN KIC"/>
    <property type="match status" value="1"/>
</dbReference>
<proteinExistence type="predicted"/>
<dbReference type="InterPro" id="IPR018247">
    <property type="entry name" value="EF_Hand_1_Ca_BS"/>
</dbReference>
<dbReference type="EMBL" id="CAKOAT010735154">
    <property type="protein sequence ID" value="CAH8386981.1"/>
    <property type="molecule type" value="Genomic_DNA"/>
</dbReference>
<evidence type="ECO:0000313" key="4">
    <source>
        <dbReference type="Proteomes" id="UP001642260"/>
    </source>
</evidence>
<keyword evidence="1" id="KW-0106">Calcium</keyword>
<evidence type="ECO:0000259" key="2">
    <source>
        <dbReference type="PROSITE" id="PS50222"/>
    </source>
</evidence>
<dbReference type="PROSITE" id="PS50222">
    <property type="entry name" value="EF_HAND_2"/>
    <property type="match status" value="1"/>
</dbReference>
<dbReference type="PROSITE" id="PS00018">
    <property type="entry name" value="EF_HAND_1"/>
    <property type="match status" value="1"/>
</dbReference>
<dbReference type="Pfam" id="PF13833">
    <property type="entry name" value="EF-hand_8"/>
    <property type="match status" value="1"/>
</dbReference>
<keyword evidence="4" id="KW-1185">Reference proteome</keyword>
<dbReference type="Proteomes" id="UP001642260">
    <property type="component" value="Unassembled WGS sequence"/>
</dbReference>
<comment type="caution">
    <text evidence="3">The sequence shown here is derived from an EMBL/GenBank/DDBJ whole genome shotgun (WGS) entry which is preliminary data.</text>
</comment>
<gene>
    <name evidence="3" type="ORF">ERUC_LOCUS39464</name>
</gene>
<dbReference type="InterPro" id="IPR044205">
    <property type="entry name" value="KIC/PBP1/KRP1"/>
</dbReference>
<dbReference type="SUPFAM" id="SSF47473">
    <property type="entry name" value="EF-hand"/>
    <property type="match status" value="1"/>
</dbReference>
<organism evidence="3 4">
    <name type="scientific">Eruca vesicaria subsp. sativa</name>
    <name type="common">Garden rocket</name>
    <name type="synonym">Eruca sativa</name>
    <dbReference type="NCBI Taxonomy" id="29727"/>
    <lineage>
        <taxon>Eukaryota</taxon>
        <taxon>Viridiplantae</taxon>
        <taxon>Streptophyta</taxon>
        <taxon>Embryophyta</taxon>
        <taxon>Tracheophyta</taxon>
        <taxon>Spermatophyta</taxon>
        <taxon>Magnoliopsida</taxon>
        <taxon>eudicotyledons</taxon>
        <taxon>Gunneridae</taxon>
        <taxon>Pentapetalae</taxon>
        <taxon>rosids</taxon>
        <taxon>malvids</taxon>
        <taxon>Brassicales</taxon>
        <taxon>Brassicaceae</taxon>
        <taxon>Brassiceae</taxon>
        <taxon>Eruca</taxon>
    </lineage>
</organism>
<protein>
    <recommendedName>
        <fullName evidence="2">EF-hand domain-containing protein</fullName>
    </recommendedName>
</protein>
<sequence>MVREGDLDGDGALNQTEFCVLMVRLIPQMMEDAETWLEEAISQELCNIQSLFSALMTKNLFLVFF</sequence>
<dbReference type="InterPro" id="IPR011992">
    <property type="entry name" value="EF-hand-dom_pair"/>
</dbReference>
<dbReference type="Gene3D" id="1.10.238.10">
    <property type="entry name" value="EF-hand"/>
    <property type="match status" value="1"/>
</dbReference>
<feature type="domain" description="EF-hand" evidence="2">
    <location>
        <begin position="1"/>
        <end position="28"/>
    </location>
</feature>
<evidence type="ECO:0000313" key="3">
    <source>
        <dbReference type="EMBL" id="CAH8386981.1"/>
    </source>
</evidence>
<dbReference type="InterPro" id="IPR002048">
    <property type="entry name" value="EF_hand_dom"/>
</dbReference>
<evidence type="ECO:0000256" key="1">
    <source>
        <dbReference type="ARBA" id="ARBA00022837"/>
    </source>
</evidence>
<accession>A0ABC8LTY8</accession>
<dbReference type="AlphaFoldDB" id="A0ABC8LTY8"/>
<name>A0ABC8LTY8_ERUVS</name>